<gene>
    <name evidence="17" type="primary">LOC115223301</name>
</gene>
<evidence type="ECO:0000256" key="8">
    <source>
        <dbReference type="ARBA" id="ARBA00023242"/>
    </source>
</evidence>
<dbReference type="EC" id="4.2.99.18" evidence="3"/>
<evidence type="ECO:0000256" key="10">
    <source>
        <dbReference type="ARBA" id="ARBA00023295"/>
    </source>
</evidence>
<dbReference type="Pfam" id="PF07934">
    <property type="entry name" value="OGG_N"/>
    <property type="match status" value="1"/>
</dbReference>
<dbReference type="Pfam" id="PF00730">
    <property type="entry name" value="HhH-GPD"/>
    <property type="match status" value="1"/>
</dbReference>
<keyword evidence="9" id="KW-0511">Multifunctional enzyme</keyword>
<keyword evidence="6" id="KW-0234">DNA repair</keyword>
<evidence type="ECO:0000256" key="6">
    <source>
        <dbReference type="ARBA" id="ARBA00023204"/>
    </source>
</evidence>
<dbReference type="RefSeq" id="XP_029649669.1">
    <property type="nucleotide sequence ID" value="XM_029793809.2"/>
</dbReference>
<dbReference type="Gene3D" id="3.30.310.40">
    <property type="match status" value="1"/>
</dbReference>
<evidence type="ECO:0000256" key="2">
    <source>
        <dbReference type="ARBA" id="ARBA00010679"/>
    </source>
</evidence>
<evidence type="ECO:0000259" key="15">
    <source>
        <dbReference type="SMART" id="SM00478"/>
    </source>
</evidence>
<comment type="subcellular location">
    <subcellularLocation>
        <location evidence="1">Nucleus</location>
    </subcellularLocation>
</comment>
<dbReference type="KEGG" id="osn:115223301"/>
<dbReference type="InterPro" id="IPR012904">
    <property type="entry name" value="OGG_N"/>
</dbReference>
<evidence type="ECO:0000256" key="3">
    <source>
        <dbReference type="ARBA" id="ARBA00012720"/>
    </source>
</evidence>
<keyword evidence="5" id="KW-0378">Hydrolase</keyword>
<dbReference type="GO" id="GO:0140078">
    <property type="term" value="F:class I DNA-(apurinic or apyrimidinic site) endonuclease activity"/>
    <property type="evidence" value="ECO:0007669"/>
    <property type="project" value="UniProtKB-EC"/>
</dbReference>
<dbReference type="FunFam" id="1.10.340.30:FF:000006">
    <property type="entry name" value="N-glycosylase/DNA lyase isoform X2"/>
    <property type="match status" value="1"/>
</dbReference>
<dbReference type="InterPro" id="IPR011257">
    <property type="entry name" value="DNA_glycosylase"/>
</dbReference>
<dbReference type="PANTHER" id="PTHR10242:SF2">
    <property type="entry name" value="N-GLYCOSYLASE_DNA LYASE"/>
    <property type="match status" value="1"/>
</dbReference>
<comment type="catalytic activity">
    <reaction evidence="12">
        <text>2'-deoxyribonucleotide-(2'-deoxyribose 5'-phosphate)-2'-deoxyribonucleotide-DNA = a 3'-end 2'-deoxyribonucleotide-(2,3-dehydro-2,3-deoxyribose 5'-phosphate)-DNA + a 5'-end 5'-phospho-2'-deoxyribonucleoside-DNA + H(+)</text>
        <dbReference type="Rhea" id="RHEA:66592"/>
        <dbReference type="Rhea" id="RHEA-COMP:13180"/>
        <dbReference type="Rhea" id="RHEA-COMP:16897"/>
        <dbReference type="Rhea" id="RHEA-COMP:17067"/>
        <dbReference type="ChEBI" id="CHEBI:15378"/>
        <dbReference type="ChEBI" id="CHEBI:136412"/>
        <dbReference type="ChEBI" id="CHEBI:157695"/>
        <dbReference type="ChEBI" id="CHEBI:167181"/>
        <dbReference type="EC" id="4.2.99.18"/>
    </reaction>
</comment>
<evidence type="ECO:0000256" key="12">
    <source>
        <dbReference type="ARBA" id="ARBA00044632"/>
    </source>
</evidence>
<evidence type="ECO:0000256" key="7">
    <source>
        <dbReference type="ARBA" id="ARBA00023239"/>
    </source>
</evidence>
<proteinExistence type="inferred from homology"/>
<keyword evidence="8" id="KW-0539">Nucleus</keyword>
<dbReference type="GO" id="GO:0005634">
    <property type="term" value="C:nucleus"/>
    <property type="evidence" value="ECO:0007669"/>
    <property type="project" value="UniProtKB-SubCell"/>
</dbReference>
<evidence type="ECO:0000256" key="11">
    <source>
        <dbReference type="ARBA" id="ARBA00025652"/>
    </source>
</evidence>
<dbReference type="InterPro" id="IPR023170">
    <property type="entry name" value="HhH_base_excis_C"/>
</dbReference>
<keyword evidence="4" id="KW-0227">DNA damage</keyword>
<evidence type="ECO:0000256" key="4">
    <source>
        <dbReference type="ARBA" id="ARBA00022763"/>
    </source>
</evidence>
<dbReference type="GO" id="GO:0003684">
    <property type="term" value="F:damaged DNA binding"/>
    <property type="evidence" value="ECO:0007669"/>
    <property type="project" value="InterPro"/>
</dbReference>
<dbReference type="AlphaFoldDB" id="A0A6P7TEP3"/>
<dbReference type="SUPFAM" id="SSF55945">
    <property type="entry name" value="TATA-box binding protein-like"/>
    <property type="match status" value="1"/>
</dbReference>
<keyword evidence="7" id="KW-0456">Lyase</keyword>
<dbReference type="SUPFAM" id="SSF48150">
    <property type="entry name" value="DNA-glycosylase"/>
    <property type="match status" value="1"/>
</dbReference>
<dbReference type="InterPro" id="IPR003265">
    <property type="entry name" value="HhH-GPD_domain"/>
</dbReference>
<dbReference type="CDD" id="cd00056">
    <property type="entry name" value="ENDO3c"/>
    <property type="match status" value="1"/>
</dbReference>
<evidence type="ECO:0000256" key="14">
    <source>
        <dbReference type="SAM" id="MobiDB-lite"/>
    </source>
</evidence>
<evidence type="ECO:0000256" key="13">
    <source>
        <dbReference type="ARBA" id="ARBA00073127"/>
    </source>
</evidence>
<comment type="similarity">
    <text evidence="2">Belongs to the type-1 OGG1 family.</text>
</comment>
<feature type="domain" description="HhH-GPD" evidence="15">
    <location>
        <begin position="124"/>
        <end position="292"/>
    </location>
</feature>
<dbReference type="SMART" id="SM00478">
    <property type="entry name" value="ENDO3c"/>
    <property type="match status" value="1"/>
</dbReference>
<protein>
    <recommendedName>
        <fullName evidence="13">N-glycosylase/DNA lyase</fullName>
        <ecNumber evidence="3">4.2.99.18</ecNumber>
    </recommendedName>
</protein>
<dbReference type="InterPro" id="IPR052054">
    <property type="entry name" value="Oxidative_DNA_repair_enzyme"/>
</dbReference>
<organism evidence="16 17">
    <name type="scientific">Octopus sinensis</name>
    <name type="common">East Asian common octopus</name>
    <dbReference type="NCBI Taxonomy" id="2607531"/>
    <lineage>
        <taxon>Eukaryota</taxon>
        <taxon>Metazoa</taxon>
        <taxon>Spiralia</taxon>
        <taxon>Lophotrochozoa</taxon>
        <taxon>Mollusca</taxon>
        <taxon>Cephalopoda</taxon>
        <taxon>Coleoidea</taxon>
        <taxon>Octopodiformes</taxon>
        <taxon>Octopoda</taxon>
        <taxon>Incirrata</taxon>
        <taxon>Octopodidae</taxon>
        <taxon>Octopus</taxon>
    </lineage>
</organism>
<dbReference type="GO" id="GO:0006285">
    <property type="term" value="P:base-excision repair, AP site formation"/>
    <property type="evidence" value="ECO:0007669"/>
    <property type="project" value="TreeGrafter"/>
</dbReference>
<dbReference type="PANTHER" id="PTHR10242">
    <property type="entry name" value="8-OXOGUANINE DNA GLYCOSYLASE"/>
    <property type="match status" value="1"/>
</dbReference>
<evidence type="ECO:0000313" key="16">
    <source>
        <dbReference type="Proteomes" id="UP000515154"/>
    </source>
</evidence>
<evidence type="ECO:0000256" key="1">
    <source>
        <dbReference type="ARBA" id="ARBA00004123"/>
    </source>
</evidence>
<name>A0A6P7TEP3_9MOLL</name>
<accession>A0A6P7TEP3</accession>
<dbReference type="Proteomes" id="UP000515154">
    <property type="component" value="Linkage group LG22"/>
</dbReference>
<evidence type="ECO:0000313" key="17">
    <source>
        <dbReference type="RefSeq" id="XP_029649669.1"/>
    </source>
</evidence>
<dbReference type="GO" id="GO:0034039">
    <property type="term" value="F:8-oxo-7,8-dihydroguanine DNA N-glycosylase activity"/>
    <property type="evidence" value="ECO:0007669"/>
    <property type="project" value="TreeGrafter"/>
</dbReference>
<comment type="function">
    <text evidence="11">DNA repair enzyme that incises DNA at 8-oxoG residues. Excises 7,8-dihydro-8-oxoguanine and 2,6-diamino-4-hydroxy-5-N-methylformamidopyrimidine (FAPY) from damaged DNA. Has a beta-lyase activity that nicks DNA 3' to the lesion.</text>
</comment>
<sequence>MARQWHRLPCTNLEVQLDIVLSCGQSFRWSKTSPSTWTGVFASKLWHLKQEEEEDNIMYQASSGNQNDCEQELRNYFQLHISVKDLYEKWREADPVFCKTVGTKLQGIRVLRQDPVENLFSFICSSNNNIERITLMIEKLCCHYGEEIGSFEEKTYYAFPTVDAMSVCGVEEKLRELGFGYRAGYISKSAKYIASLENGVNWLYNLRNVSYENAKEELQKLTGVGAKVADCVCLMSLDKTGAIPVDTHILQITSRDYLPKLQGKQTLSTKCYNEIGDHFRNIWGEYAGWAQTVLFASDLRRFKDKNEEPQTKKKKTSNKKTEKHKKTKQK</sequence>
<evidence type="ECO:0000256" key="5">
    <source>
        <dbReference type="ARBA" id="ARBA00022801"/>
    </source>
</evidence>
<keyword evidence="16" id="KW-1185">Reference proteome</keyword>
<evidence type="ECO:0000256" key="9">
    <source>
        <dbReference type="ARBA" id="ARBA00023268"/>
    </source>
</evidence>
<reference evidence="17" key="1">
    <citation type="submission" date="2025-08" db="UniProtKB">
        <authorList>
            <consortium name="RefSeq"/>
        </authorList>
    </citation>
    <scope>IDENTIFICATION</scope>
</reference>
<dbReference type="Gene3D" id="1.10.1670.10">
    <property type="entry name" value="Helix-hairpin-Helix base-excision DNA repair enzymes (C-terminal)"/>
    <property type="match status" value="1"/>
</dbReference>
<dbReference type="FunFam" id="1.10.1670.10:FF:000005">
    <property type="entry name" value="N-glycosylase/DNA lyase OGG1"/>
    <property type="match status" value="1"/>
</dbReference>
<dbReference type="Gene3D" id="1.10.340.30">
    <property type="entry name" value="Hypothetical protein, domain 2"/>
    <property type="match status" value="1"/>
</dbReference>
<keyword evidence="10" id="KW-0326">Glycosidase</keyword>
<feature type="region of interest" description="Disordered" evidence="14">
    <location>
        <begin position="305"/>
        <end position="330"/>
    </location>
</feature>
<feature type="compositionally biased region" description="Basic residues" evidence="14">
    <location>
        <begin position="312"/>
        <end position="330"/>
    </location>
</feature>
<dbReference type="GO" id="GO:0006289">
    <property type="term" value="P:nucleotide-excision repair"/>
    <property type="evidence" value="ECO:0007669"/>
    <property type="project" value="InterPro"/>
</dbReference>